<reference evidence="3 4" key="1">
    <citation type="journal article" date="2016" name="Nat. Commun.">
        <title>Thousands of microbial genomes shed light on interconnected biogeochemical processes in an aquifer system.</title>
        <authorList>
            <person name="Anantharaman K."/>
            <person name="Brown C.T."/>
            <person name="Hug L.A."/>
            <person name="Sharon I."/>
            <person name="Castelle C.J."/>
            <person name="Probst A.J."/>
            <person name="Thomas B.C."/>
            <person name="Singh A."/>
            <person name="Wilkins M.J."/>
            <person name="Karaoz U."/>
            <person name="Brodie E.L."/>
            <person name="Williams K.H."/>
            <person name="Hubbard S.S."/>
            <person name="Banfield J.F."/>
        </authorList>
    </citation>
    <scope>NUCLEOTIDE SEQUENCE [LARGE SCALE GENOMIC DNA]</scope>
</reference>
<evidence type="ECO:0000259" key="2">
    <source>
        <dbReference type="Pfam" id="PF00849"/>
    </source>
</evidence>
<proteinExistence type="inferred from homology"/>
<organism evidence="3 4">
    <name type="scientific">Candidatus Wildermuthbacteria bacterium RIFCSPHIGHO2_01_FULL_48_27b</name>
    <dbReference type="NCBI Taxonomy" id="1802447"/>
    <lineage>
        <taxon>Bacteria</taxon>
        <taxon>Candidatus Wildermuthiibacteriota</taxon>
    </lineage>
</organism>
<dbReference type="GO" id="GO:0009982">
    <property type="term" value="F:pseudouridine synthase activity"/>
    <property type="evidence" value="ECO:0007669"/>
    <property type="project" value="InterPro"/>
</dbReference>
<dbReference type="PANTHER" id="PTHR21600:SF87">
    <property type="entry name" value="RNA PSEUDOURIDYLATE SYNTHASE DOMAIN-CONTAINING PROTEIN 1"/>
    <property type="match status" value="1"/>
</dbReference>
<dbReference type="EMBL" id="MHTS01000013">
    <property type="protein sequence ID" value="OHA64518.1"/>
    <property type="molecule type" value="Genomic_DNA"/>
</dbReference>
<dbReference type="InterPro" id="IPR050188">
    <property type="entry name" value="RluA_PseudoU_synthase"/>
</dbReference>
<comment type="caution">
    <text evidence="3">The sequence shown here is derived from an EMBL/GenBank/DDBJ whole genome shotgun (WGS) entry which is preliminary data.</text>
</comment>
<dbReference type="GO" id="GO:0003723">
    <property type="term" value="F:RNA binding"/>
    <property type="evidence" value="ECO:0007669"/>
    <property type="project" value="InterPro"/>
</dbReference>
<dbReference type="AlphaFoldDB" id="A0A1G2QVV0"/>
<dbReference type="Pfam" id="PF00849">
    <property type="entry name" value="PseudoU_synth_2"/>
    <property type="match status" value="1"/>
</dbReference>
<accession>A0A1G2QVV0</accession>
<dbReference type="InterPro" id="IPR006145">
    <property type="entry name" value="PsdUridine_synth_RsuA/RluA"/>
</dbReference>
<dbReference type="PANTHER" id="PTHR21600">
    <property type="entry name" value="MITOCHONDRIAL RNA PSEUDOURIDINE SYNTHASE"/>
    <property type="match status" value="1"/>
</dbReference>
<dbReference type="InterPro" id="IPR006224">
    <property type="entry name" value="PsdUridine_synth_RluA-like_CS"/>
</dbReference>
<dbReference type="GO" id="GO:0140098">
    <property type="term" value="F:catalytic activity, acting on RNA"/>
    <property type="evidence" value="ECO:0007669"/>
    <property type="project" value="UniProtKB-ARBA"/>
</dbReference>
<name>A0A1G2QVV0_9BACT</name>
<gene>
    <name evidence="3" type="ORF">A2843_00410</name>
</gene>
<dbReference type="Gene3D" id="3.30.2350.10">
    <property type="entry name" value="Pseudouridine synthase"/>
    <property type="match status" value="1"/>
</dbReference>
<evidence type="ECO:0000313" key="4">
    <source>
        <dbReference type="Proteomes" id="UP000178170"/>
    </source>
</evidence>
<dbReference type="SUPFAM" id="SSF55120">
    <property type="entry name" value="Pseudouridine synthase"/>
    <property type="match status" value="1"/>
</dbReference>
<protein>
    <recommendedName>
        <fullName evidence="2">Pseudouridine synthase RsuA/RluA-like domain-containing protein</fullName>
    </recommendedName>
</protein>
<dbReference type="PROSITE" id="PS01129">
    <property type="entry name" value="PSI_RLU"/>
    <property type="match status" value="1"/>
</dbReference>
<evidence type="ECO:0000313" key="3">
    <source>
        <dbReference type="EMBL" id="OHA64518.1"/>
    </source>
</evidence>
<evidence type="ECO:0000256" key="1">
    <source>
        <dbReference type="ARBA" id="ARBA00010876"/>
    </source>
</evidence>
<dbReference type="GO" id="GO:0000455">
    <property type="term" value="P:enzyme-directed rRNA pseudouridine synthesis"/>
    <property type="evidence" value="ECO:0007669"/>
    <property type="project" value="TreeGrafter"/>
</dbReference>
<sequence>MGLKILHEDATLLVVDKPAGLTVEQVGELLKKQFPELEKLGEERRYGIVHRLDKDTSGVLLAAKTKEEFEKLQGQFANRQVEKHYICLVEGTISQDKGIIHTLLARSPADRRKQRTYSLQEQQAGRREAITEWQVLQRFGTFTLLQITPKTGRKHQIRAHMASLGHPVAGDKLYGFKNQQIPQDLTRQFLHASSLKIGNTEFSAELASDLQKVLERLQSNDNTH</sequence>
<comment type="similarity">
    <text evidence="1">Belongs to the pseudouridine synthase RluA family.</text>
</comment>
<dbReference type="Proteomes" id="UP000178170">
    <property type="component" value="Unassembled WGS sequence"/>
</dbReference>
<dbReference type="InterPro" id="IPR020103">
    <property type="entry name" value="PsdUridine_synth_cat_dom_sf"/>
</dbReference>
<feature type="domain" description="Pseudouridine synthase RsuA/RluA-like" evidence="2">
    <location>
        <begin position="12"/>
        <end position="163"/>
    </location>
</feature>
<dbReference type="CDD" id="cd02869">
    <property type="entry name" value="PseudoU_synth_RluA_like"/>
    <property type="match status" value="1"/>
</dbReference>